<reference evidence="7" key="1">
    <citation type="submission" date="2021-02" db="EMBL/GenBank/DDBJ databases">
        <authorList>
            <person name="Nowell W R."/>
        </authorList>
    </citation>
    <scope>NUCLEOTIDE SEQUENCE</scope>
</reference>
<dbReference type="Pfam" id="PF00083">
    <property type="entry name" value="Sugar_tr"/>
    <property type="match status" value="1"/>
</dbReference>
<organism evidence="7 8">
    <name type="scientific">Adineta steineri</name>
    <dbReference type="NCBI Taxonomy" id="433720"/>
    <lineage>
        <taxon>Eukaryota</taxon>
        <taxon>Metazoa</taxon>
        <taxon>Spiralia</taxon>
        <taxon>Gnathifera</taxon>
        <taxon>Rotifera</taxon>
        <taxon>Eurotatoria</taxon>
        <taxon>Bdelloidea</taxon>
        <taxon>Adinetida</taxon>
        <taxon>Adinetidae</taxon>
        <taxon>Adineta</taxon>
    </lineage>
</organism>
<name>A0A813PTU6_9BILA</name>
<gene>
    <name evidence="7" type="ORF">QVE165_LOCUS1770</name>
</gene>
<dbReference type="EMBL" id="CAJNOM010000005">
    <property type="protein sequence ID" value="CAF0755836.1"/>
    <property type="molecule type" value="Genomic_DNA"/>
</dbReference>
<sequence>MTIEEIEVLSSDEDNTVQNITLEDVIEKCGSFHRYQFIHFFFLSFFPIAAGIVNFYYVFGGAENSYECQVSNEINQHSNIEILSSQCFYRIKDYQNQTIDTYPCSNWEYDRTIFGQTFTSEANLVCQHSIRRSFLLTSLQIGAMLIFFCGQITDIIGRRRSIQLLVALLLITSLITQTLLQFVPMSINQKFILLLINQFVSGIDTYVVSFLLLLEITTSKYATFAGNLALISFALGEIVVTGMAYLCRHWLVLKWIITLYIIALVPYLFFVPESPHWLLTKHRYDELEKLLRQIARCNRQSESKWLPFYRCVIKNHRDDKLMNQKNKIKLSFIAKIHRVVTHIPTMSKLIISGYIGFVTLLLYIKISFNLGAMDEIDPYLNIIIGAIVEAVGYIVPSLFMIRYGRKPIFILFLMLTVICLLVTPYTHNQNHLIIIFIAQLGKFSISAATCVTYIFVPELFPTSIRGTGMGFFILLSRIGSTVGPIIDAKIRHNHSLVTQMYYLYAVLTFLCIVLTFLLPETRNVPLADKIDYGIKKNKKTLSNT</sequence>
<evidence type="ECO:0000256" key="1">
    <source>
        <dbReference type="ARBA" id="ARBA00004141"/>
    </source>
</evidence>
<dbReference type="InterPro" id="IPR036259">
    <property type="entry name" value="MFS_trans_sf"/>
</dbReference>
<feature type="transmembrane region" description="Helical" evidence="5">
    <location>
        <begin position="380"/>
        <end position="401"/>
    </location>
</feature>
<dbReference type="AlphaFoldDB" id="A0A813PTU6"/>
<feature type="transmembrane region" description="Helical" evidence="5">
    <location>
        <begin position="37"/>
        <end position="57"/>
    </location>
</feature>
<evidence type="ECO:0000313" key="8">
    <source>
        <dbReference type="Proteomes" id="UP000663832"/>
    </source>
</evidence>
<accession>A0A813PTU6</accession>
<dbReference type="InterPro" id="IPR005828">
    <property type="entry name" value="MFS_sugar_transport-like"/>
</dbReference>
<dbReference type="GO" id="GO:0022857">
    <property type="term" value="F:transmembrane transporter activity"/>
    <property type="evidence" value="ECO:0007669"/>
    <property type="project" value="InterPro"/>
</dbReference>
<keyword evidence="2 5" id="KW-0812">Transmembrane</keyword>
<dbReference type="GO" id="GO:0016020">
    <property type="term" value="C:membrane"/>
    <property type="evidence" value="ECO:0007669"/>
    <property type="project" value="UniProtKB-SubCell"/>
</dbReference>
<feature type="transmembrane region" description="Helical" evidence="5">
    <location>
        <begin position="221"/>
        <end position="246"/>
    </location>
</feature>
<feature type="domain" description="Major facilitator superfamily (MFS) profile" evidence="6">
    <location>
        <begin position="81"/>
        <end position="523"/>
    </location>
</feature>
<comment type="subcellular location">
    <subcellularLocation>
        <location evidence="1">Membrane</location>
        <topology evidence="1">Multi-pass membrane protein</topology>
    </subcellularLocation>
</comment>
<comment type="caution">
    <text evidence="7">The sequence shown here is derived from an EMBL/GenBank/DDBJ whole genome shotgun (WGS) entry which is preliminary data.</text>
</comment>
<evidence type="ECO:0000256" key="4">
    <source>
        <dbReference type="ARBA" id="ARBA00023136"/>
    </source>
</evidence>
<evidence type="ECO:0000259" key="6">
    <source>
        <dbReference type="PROSITE" id="PS50850"/>
    </source>
</evidence>
<feature type="transmembrane region" description="Helical" evidence="5">
    <location>
        <begin position="432"/>
        <end position="456"/>
    </location>
</feature>
<proteinExistence type="predicted"/>
<evidence type="ECO:0000313" key="7">
    <source>
        <dbReference type="EMBL" id="CAF0755836.1"/>
    </source>
</evidence>
<evidence type="ECO:0000256" key="2">
    <source>
        <dbReference type="ARBA" id="ARBA00022692"/>
    </source>
</evidence>
<feature type="transmembrane region" description="Helical" evidence="5">
    <location>
        <begin position="468"/>
        <end position="486"/>
    </location>
</feature>
<keyword evidence="4 5" id="KW-0472">Membrane</keyword>
<feature type="transmembrane region" description="Helical" evidence="5">
    <location>
        <begin position="501"/>
        <end position="519"/>
    </location>
</feature>
<feature type="transmembrane region" description="Helical" evidence="5">
    <location>
        <begin position="133"/>
        <end position="152"/>
    </location>
</feature>
<dbReference type="InterPro" id="IPR020846">
    <property type="entry name" value="MFS_dom"/>
</dbReference>
<protein>
    <recommendedName>
        <fullName evidence="6">Major facilitator superfamily (MFS) profile domain-containing protein</fullName>
    </recommendedName>
</protein>
<evidence type="ECO:0000256" key="3">
    <source>
        <dbReference type="ARBA" id="ARBA00022989"/>
    </source>
</evidence>
<evidence type="ECO:0000256" key="5">
    <source>
        <dbReference type="SAM" id="Phobius"/>
    </source>
</evidence>
<dbReference type="PANTHER" id="PTHR24064">
    <property type="entry name" value="SOLUTE CARRIER FAMILY 22 MEMBER"/>
    <property type="match status" value="1"/>
</dbReference>
<dbReference type="OrthoDB" id="2261376at2759"/>
<dbReference type="SUPFAM" id="SSF103473">
    <property type="entry name" value="MFS general substrate transporter"/>
    <property type="match status" value="1"/>
</dbReference>
<feature type="transmembrane region" description="Helical" evidence="5">
    <location>
        <begin position="164"/>
        <end position="185"/>
    </location>
</feature>
<keyword evidence="3 5" id="KW-1133">Transmembrane helix</keyword>
<keyword evidence="8" id="KW-1185">Reference proteome</keyword>
<feature type="transmembrane region" description="Helical" evidence="5">
    <location>
        <begin position="349"/>
        <end position="368"/>
    </location>
</feature>
<feature type="transmembrane region" description="Helical" evidence="5">
    <location>
        <begin position="408"/>
        <end position="426"/>
    </location>
</feature>
<feature type="transmembrane region" description="Helical" evidence="5">
    <location>
        <begin position="252"/>
        <end position="271"/>
    </location>
</feature>
<dbReference type="Gene3D" id="1.20.1250.20">
    <property type="entry name" value="MFS general substrate transporter like domains"/>
    <property type="match status" value="1"/>
</dbReference>
<dbReference type="PROSITE" id="PS50850">
    <property type="entry name" value="MFS"/>
    <property type="match status" value="1"/>
</dbReference>
<dbReference type="Proteomes" id="UP000663832">
    <property type="component" value="Unassembled WGS sequence"/>
</dbReference>
<feature type="transmembrane region" description="Helical" evidence="5">
    <location>
        <begin position="191"/>
        <end position="214"/>
    </location>
</feature>